<dbReference type="GO" id="GO:0005886">
    <property type="term" value="C:plasma membrane"/>
    <property type="evidence" value="ECO:0007669"/>
    <property type="project" value="UniProtKB-SubCell"/>
</dbReference>
<dbReference type="Gene3D" id="3.40.710.10">
    <property type="entry name" value="DD-peptidase/beta-lactamase superfamily"/>
    <property type="match status" value="1"/>
</dbReference>
<feature type="domain" description="Penicillin-binding protein transpeptidase" evidence="10">
    <location>
        <begin position="225"/>
        <end position="558"/>
    </location>
</feature>
<proteinExistence type="predicted"/>
<dbReference type="Gene3D" id="3.90.1310.10">
    <property type="entry name" value="Penicillin-binding protein 2a (Domain 2)"/>
    <property type="match status" value="1"/>
</dbReference>
<dbReference type="GO" id="GO:0009252">
    <property type="term" value="P:peptidoglycan biosynthetic process"/>
    <property type="evidence" value="ECO:0007669"/>
    <property type="project" value="UniProtKB-KW"/>
</dbReference>
<comment type="subcellular location">
    <subcellularLocation>
        <location evidence="2">Cell membrane</location>
    </subcellularLocation>
    <subcellularLocation>
        <location evidence="1">Membrane</location>
        <topology evidence="1">Single-pass membrane protein</topology>
    </subcellularLocation>
</comment>
<dbReference type="GO" id="GO:0071555">
    <property type="term" value="P:cell wall organization"/>
    <property type="evidence" value="ECO:0007669"/>
    <property type="project" value="UniProtKB-KW"/>
</dbReference>
<evidence type="ECO:0000259" key="10">
    <source>
        <dbReference type="Pfam" id="PF00905"/>
    </source>
</evidence>
<gene>
    <name evidence="12" type="ORF">C7380_1365</name>
</gene>
<keyword evidence="8" id="KW-0472">Membrane</keyword>
<evidence type="ECO:0000259" key="11">
    <source>
        <dbReference type="Pfam" id="PF03717"/>
    </source>
</evidence>
<accession>A0AA45HHA9</accession>
<protein>
    <submittedName>
        <fullName evidence="12">Penicillin-binding protein 2</fullName>
    </submittedName>
</protein>
<evidence type="ECO:0000313" key="13">
    <source>
        <dbReference type="Proteomes" id="UP000245921"/>
    </source>
</evidence>
<dbReference type="InterPro" id="IPR012338">
    <property type="entry name" value="Beta-lactam/transpept-like"/>
</dbReference>
<dbReference type="GO" id="GO:0008658">
    <property type="term" value="F:penicillin binding"/>
    <property type="evidence" value="ECO:0007669"/>
    <property type="project" value="InterPro"/>
</dbReference>
<evidence type="ECO:0000256" key="9">
    <source>
        <dbReference type="ARBA" id="ARBA00023316"/>
    </source>
</evidence>
<dbReference type="PANTHER" id="PTHR30627:SF2">
    <property type="entry name" value="PEPTIDOGLYCAN D,D-TRANSPEPTIDASE MRDA"/>
    <property type="match status" value="1"/>
</dbReference>
<keyword evidence="3" id="KW-1003">Cell membrane</keyword>
<dbReference type="InterPro" id="IPR050515">
    <property type="entry name" value="Beta-lactam/transpept"/>
</dbReference>
<dbReference type="GO" id="GO:0008360">
    <property type="term" value="P:regulation of cell shape"/>
    <property type="evidence" value="ECO:0007669"/>
    <property type="project" value="UniProtKB-KW"/>
</dbReference>
<sequence length="568" mass="65153">MENKRVIFLFILTILGFFLLFYRAFQIQVLNWKDYRLEVQDLSTRIYINEAKRGNIYDRNGELIAWNEKLYQIYNNSDEIVQEDEEKIRKILSKTDLDVDYVIDRLNFQKNVILKISSTTSKKLSEIKNFIITEKYVRKYADNSLYHILGYVDNEGLARSGLEKVWNDKLIGKQGYKLVTITPSGKVKAVIEDTKSIAGNDIYTTLDIRLQKEVYNYFEKHNYKGSVIISDPENGDIVAMVSYPSPDPNAFSQGLSTLEFRKILNDSKKPLINRSIGASYFPGSLIKPFIAYSALEYGISPDATINSTGRYDVYNSKGTRIASFYDWNYAGHGITDMRKSLRVSANSYYYWLGETIEIDYMKGMANYFKLDKKTGIEIPGEKEGLFPNQEWKKETYDTIWYPGETILAYIGQGYVQLTPIELLRFYNILAENGKYFKFNLLKETKNIYGQIVEKNEPVLIDDYDLNKEFSNVIKNGMIDVTSYPGDSRTEGTAYKGFKDFDTTVAGKTGTAEVGGNQKSHGWFAGYLPAENPRYSMIVLVENGGYGPDIAVPFARHISDFITHELVQK</sequence>
<comment type="caution">
    <text evidence="12">The sequence shown here is derived from an EMBL/GenBank/DDBJ whole genome shotgun (WGS) entry which is preliminary data.</text>
</comment>
<dbReference type="SUPFAM" id="SSF56519">
    <property type="entry name" value="Penicillin binding protein dimerisation domain"/>
    <property type="match status" value="1"/>
</dbReference>
<keyword evidence="6" id="KW-0573">Peptidoglycan synthesis</keyword>
<reference evidence="12 13" key="1">
    <citation type="submission" date="2018-05" db="EMBL/GenBank/DDBJ databases">
        <title>Genomic Encyclopedia of Type Strains, Phase IV (KMG-IV): sequencing the most valuable type-strain genomes for metagenomic binning, comparative biology and taxonomic classification.</title>
        <authorList>
            <person name="Goeker M."/>
        </authorList>
    </citation>
    <scope>NUCLEOTIDE SEQUENCE [LARGE SCALE GENOMIC DNA]</scope>
    <source>
        <strain evidence="12 13">DSM 24906</strain>
    </source>
</reference>
<evidence type="ECO:0000256" key="4">
    <source>
        <dbReference type="ARBA" id="ARBA00022692"/>
    </source>
</evidence>
<dbReference type="InterPro" id="IPR036138">
    <property type="entry name" value="PBP_dimer_sf"/>
</dbReference>
<dbReference type="EMBL" id="QGGI01000036">
    <property type="protein sequence ID" value="PWJ85116.1"/>
    <property type="molecule type" value="Genomic_DNA"/>
</dbReference>
<keyword evidence="13" id="KW-1185">Reference proteome</keyword>
<evidence type="ECO:0000256" key="2">
    <source>
        <dbReference type="ARBA" id="ARBA00004236"/>
    </source>
</evidence>
<dbReference type="GO" id="GO:0071972">
    <property type="term" value="F:peptidoglycan L,D-transpeptidase activity"/>
    <property type="evidence" value="ECO:0007669"/>
    <property type="project" value="TreeGrafter"/>
</dbReference>
<organism evidence="12 13">
    <name type="scientific">Oceanotoga teriensis</name>
    <dbReference type="NCBI Taxonomy" id="515440"/>
    <lineage>
        <taxon>Bacteria</taxon>
        <taxon>Thermotogati</taxon>
        <taxon>Thermotogota</taxon>
        <taxon>Thermotogae</taxon>
        <taxon>Petrotogales</taxon>
        <taxon>Petrotogaceae</taxon>
        <taxon>Oceanotoga</taxon>
    </lineage>
</organism>
<evidence type="ECO:0000256" key="8">
    <source>
        <dbReference type="ARBA" id="ARBA00023136"/>
    </source>
</evidence>
<evidence type="ECO:0000256" key="5">
    <source>
        <dbReference type="ARBA" id="ARBA00022960"/>
    </source>
</evidence>
<dbReference type="PANTHER" id="PTHR30627">
    <property type="entry name" value="PEPTIDOGLYCAN D,D-TRANSPEPTIDASE"/>
    <property type="match status" value="1"/>
</dbReference>
<dbReference type="Pfam" id="PF00905">
    <property type="entry name" value="Transpeptidase"/>
    <property type="match status" value="1"/>
</dbReference>
<evidence type="ECO:0000256" key="3">
    <source>
        <dbReference type="ARBA" id="ARBA00022475"/>
    </source>
</evidence>
<evidence type="ECO:0000256" key="7">
    <source>
        <dbReference type="ARBA" id="ARBA00022989"/>
    </source>
</evidence>
<keyword evidence="7" id="KW-1133">Transmembrane helix</keyword>
<dbReference type="RefSeq" id="WP_109606693.1">
    <property type="nucleotide sequence ID" value="NZ_JAMHJO010000006.1"/>
</dbReference>
<keyword evidence="5" id="KW-0133">Cell shape</keyword>
<evidence type="ECO:0000256" key="6">
    <source>
        <dbReference type="ARBA" id="ARBA00022984"/>
    </source>
</evidence>
<evidence type="ECO:0000256" key="1">
    <source>
        <dbReference type="ARBA" id="ARBA00004167"/>
    </source>
</evidence>
<name>A0AA45HHA9_9BACT</name>
<feature type="domain" description="Penicillin-binding protein dimerisation" evidence="11">
    <location>
        <begin position="50"/>
        <end position="189"/>
    </location>
</feature>
<keyword evidence="9" id="KW-0961">Cell wall biogenesis/degradation</keyword>
<dbReference type="Proteomes" id="UP000245921">
    <property type="component" value="Unassembled WGS sequence"/>
</dbReference>
<keyword evidence="4" id="KW-0812">Transmembrane</keyword>
<dbReference type="SUPFAM" id="SSF56601">
    <property type="entry name" value="beta-lactamase/transpeptidase-like"/>
    <property type="match status" value="1"/>
</dbReference>
<evidence type="ECO:0000313" key="12">
    <source>
        <dbReference type="EMBL" id="PWJ85116.1"/>
    </source>
</evidence>
<dbReference type="Pfam" id="PF03717">
    <property type="entry name" value="PBP_dimer"/>
    <property type="match status" value="1"/>
</dbReference>
<dbReference type="InterPro" id="IPR001460">
    <property type="entry name" value="PCN-bd_Tpept"/>
</dbReference>
<dbReference type="AlphaFoldDB" id="A0AA45HHA9"/>
<dbReference type="InterPro" id="IPR005311">
    <property type="entry name" value="PBP_dimer"/>
</dbReference>